<evidence type="ECO:0000313" key="10">
    <source>
        <dbReference type="EMBL" id="KAK6789527.1"/>
    </source>
</evidence>
<dbReference type="PANTHER" id="PTHR11009">
    <property type="entry name" value="DER1-LIKE PROTEIN, DERLIN"/>
    <property type="match status" value="1"/>
</dbReference>
<evidence type="ECO:0000256" key="1">
    <source>
        <dbReference type="ARBA" id="ARBA00003292"/>
    </source>
</evidence>
<evidence type="ECO:0000313" key="11">
    <source>
        <dbReference type="Proteomes" id="UP001371456"/>
    </source>
</evidence>
<accession>A0AAN8TQH7</accession>
<comment type="caution">
    <text evidence="10">The sequence shown here is derived from an EMBL/GenBank/DDBJ whole genome shotgun (WGS) entry which is preliminary data.</text>
</comment>
<dbReference type="Proteomes" id="UP001371456">
    <property type="component" value="Unassembled WGS sequence"/>
</dbReference>
<comment type="function">
    <text evidence="1">May be involved in the degradation process of specific misfolded endoplasmic reticulum (ER) luminal proteins.</text>
</comment>
<evidence type="ECO:0000256" key="5">
    <source>
        <dbReference type="ARBA" id="ARBA00022824"/>
    </source>
</evidence>
<keyword evidence="11" id="KW-1185">Reference proteome</keyword>
<dbReference type="InterPro" id="IPR007599">
    <property type="entry name" value="DER1"/>
</dbReference>
<dbReference type="AlphaFoldDB" id="A0AAN8TQH7"/>
<dbReference type="EMBL" id="JBANQN010000005">
    <property type="protein sequence ID" value="KAK6789527.1"/>
    <property type="molecule type" value="Genomic_DNA"/>
</dbReference>
<keyword evidence="5 8" id="KW-0256">Endoplasmic reticulum</keyword>
<feature type="transmembrane region" description="Helical" evidence="8">
    <location>
        <begin position="290"/>
        <end position="309"/>
    </location>
</feature>
<organism evidence="10 11">
    <name type="scientific">Solanum bulbocastanum</name>
    <name type="common">Wild potato</name>
    <dbReference type="NCBI Taxonomy" id="147425"/>
    <lineage>
        <taxon>Eukaryota</taxon>
        <taxon>Viridiplantae</taxon>
        <taxon>Streptophyta</taxon>
        <taxon>Embryophyta</taxon>
        <taxon>Tracheophyta</taxon>
        <taxon>Spermatophyta</taxon>
        <taxon>Magnoliopsida</taxon>
        <taxon>eudicotyledons</taxon>
        <taxon>Gunneridae</taxon>
        <taxon>Pentapetalae</taxon>
        <taxon>asterids</taxon>
        <taxon>lamiids</taxon>
        <taxon>Solanales</taxon>
        <taxon>Solanaceae</taxon>
        <taxon>Solanoideae</taxon>
        <taxon>Solaneae</taxon>
        <taxon>Solanum</taxon>
    </lineage>
</organism>
<evidence type="ECO:0000256" key="7">
    <source>
        <dbReference type="ARBA" id="ARBA00023136"/>
    </source>
</evidence>
<evidence type="ECO:0000256" key="4">
    <source>
        <dbReference type="ARBA" id="ARBA00022692"/>
    </source>
</evidence>
<dbReference type="InterPro" id="IPR035952">
    <property type="entry name" value="Rhomboid-like_sf"/>
</dbReference>
<feature type="transmembrane region" description="Helical" evidence="8">
    <location>
        <begin position="172"/>
        <end position="193"/>
    </location>
</feature>
<comment type="similarity">
    <text evidence="3 8">Belongs to the derlin family.</text>
</comment>
<keyword evidence="6 8" id="KW-1133">Transmembrane helix</keyword>
<comment type="subcellular location">
    <subcellularLocation>
        <location evidence="2 8">Endoplasmic reticulum membrane</location>
        <topology evidence="2 8">Multi-pass membrane protein</topology>
    </subcellularLocation>
</comment>
<keyword evidence="7 8" id="KW-0472">Membrane</keyword>
<comment type="function">
    <text evidence="8">May be involved in the degradation of misfolded endoplasmic reticulum (ER) luminal proteins.</text>
</comment>
<gene>
    <name evidence="10" type="ORF">RDI58_013327</name>
</gene>
<sequence length="395" mass="44964">MVKVLPRSLSPVNREAFIYGNFMLYKFRNSSVACSQVRHPLESISYVISKERKSLEYMCQRLLIESWTIFDRYGMLSSPTYNLWFYKSLPPISKAYGTACLLFTVAYQLGLYHPADIALLYELVLSRFQLELSIQKDFNDWELDKAASFLQKMQIVKIEEEKMLHLLQVWRLITNFFFLGKFSINFGIRLLMIARYGVQLESGPFQRRTADFLWMMIFGALTLLALSAIPFFRSPFLGVSLVFMLLYVWSREFPTANINIYGLVTLKAFYLPWAMLGLDVIFGSPIMPDLLGIIAGHLYYFLTVLHPLATGKNLLKTPIWVHKLVMHWRIGAPTGTPTQPDNPGAAFRGRSYRVGGATVYPAQPDRGSGIATTNPVQPDNGPGVAFRGRSYRLGG</sequence>
<dbReference type="GO" id="GO:0006950">
    <property type="term" value="P:response to stress"/>
    <property type="evidence" value="ECO:0007669"/>
    <property type="project" value="UniProtKB-ARBA"/>
</dbReference>
<reference evidence="10 11" key="1">
    <citation type="submission" date="2024-02" db="EMBL/GenBank/DDBJ databases">
        <title>de novo genome assembly of Solanum bulbocastanum strain 11H21.</title>
        <authorList>
            <person name="Hosaka A.J."/>
        </authorList>
    </citation>
    <scope>NUCLEOTIDE SEQUENCE [LARGE SCALE GENOMIC DNA]</scope>
    <source>
        <tissue evidence="10">Young leaves</tissue>
    </source>
</reference>
<feature type="transmembrane region" description="Helical" evidence="8">
    <location>
        <begin position="213"/>
        <end position="246"/>
    </location>
</feature>
<evidence type="ECO:0000256" key="9">
    <source>
        <dbReference type="SAM" id="MobiDB-lite"/>
    </source>
</evidence>
<feature type="region of interest" description="Disordered" evidence="9">
    <location>
        <begin position="361"/>
        <end position="387"/>
    </location>
</feature>
<feature type="transmembrane region" description="Helical" evidence="8">
    <location>
        <begin position="258"/>
        <end position="278"/>
    </location>
</feature>
<evidence type="ECO:0000256" key="3">
    <source>
        <dbReference type="ARBA" id="ARBA00008917"/>
    </source>
</evidence>
<evidence type="ECO:0000256" key="8">
    <source>
        <dbReference type="RuleBase" id="RU363059"/>
    </source>
</evidence>
<keyword evidence="4 8" id="KW-0812">Transmembrane</keyword>
<protein>
    <recommendedName>
        <fullName evidence="8">Derlin</fullName>
    </recommendedName>
</protein>
<dbReference type="Pfam" id="PF04511">
    <property type="entry name" value="DER1"/>
    <property type="match status" value="1"/>
</dbReference>
<proteinExistence type="inferred from homology"/>
<name>A0AAN8TQH7_SOLBU</name>
<evidence type="ECO:0000256" key="6">
    <source>
        <dbReference type="ARBA" id="ARBA00022989"/>
    </source>
</evidence>
<dbReference type="SUPFAM" id="SSF144091">
    <property type="entry name" value="Rhomboid-like"/>
    <property type="match status" value="1"/>
</dbReference>
<dbReference type="GO" id="GO:0005789">
    <property type="term" value="C:endoplasmic reticulum membrane"/>
    <property type="evidence" value="ECO:0007669"/>
    <property type="project" value="UniProtKB-SubCell"/>
</dbReference>
<evidence type="ECO:0000256" key="2">
    <source>
        <dbReference type="ARBA" id="ARBA00004477"/>
    </source>
</evidence>